<evidence type="ECO:0000313" key="7">
    <source>
        <dbReference type="Proteomes" id="UP000319756"/>
    </source>
</evidence>
<dbReference type="Proteomes" id="UP000319756">
    <property type="component" value="Chromosome"/>
</dbReference>
<keyword evidence="7" id="KW-1185">Reference proteome</keyword>
<accession>A0A514LMG9</accession>
<keyword evidence="2 5" id="KW-0812">Transmembrane</keyword>
<keyword evidence="4 5" id="KW-0472">Membrane</keyword>
<evidence type="ECO:0000256" key="3">
    <source>
        <dbReference type="ARBA" id="ARBA00022989"/>
    </source>
</evidence>
<dbReference type="AlphaFoldDB" id="A0A514LMG9"/>
<name>A0A514LMG9_9BACI</name>
<dbReference type="RefSeq" id="WP_142091538.1">
    <property type="nucleotide sequence ID" value="NZ_CP035485.1"/>
</dbReference>
<organism evidence="6 7">
    <name type="scientific">Salicibibacter halophilus</name>
    <dbReference type="NCBI Taxonomy" id="2502791"/>
    <lineage>
        <taxon>Bacteria</taxon>
        <taxon>Bacillati</taxon>
        <taxon>Bacillota</taxon>
        <taxon>Bacilli</taxon>
        <taxon>Bacillales</taxon>
        <taxon>Bacillaceae</taxon>
        <taxon>Salicibibacter</taxon>
    </lineage>
</organism>
<dbReference type="OrthoDB" id="141480at2"/>
<dbReference type="GO" id="GO:0005886">
    <property type="term" value="C:plasma membrane"/>
    <property type="evidence" value="ECO:0007669"/>
    <property type="project" value="TreeGrafter"/>
</dbReference>
<keyword evidence="3 5" id="KW-1133">Transmembrane helix</keyword>
<dbReference type="PANTHER" id="PTHR11706">
    <property type="entry name" value="SOLUTE CARRIER PROTEIN FAMILY 11 MEMBER"/>
    <property type="match status" value="1"/>
</dbReference>
<proteinExistence type="predicted"/>
<dbReference type="GO" id="GO:0015086">
    <property type="term" value="F:cadmium ion transmembrane transporter activity"/>
    <property type="evidence" value="ECO:0007669"/>
    <property type="project" value="TreeGrafter"/>
</dbReference>
<evidence type="ECO:0000256" key="2">
    <source>
        <dbReference type="ARBA" id="ARBA00022692"/>
    </source>
</evidence>
<dbReference type="GO" id="GO:0005384">
    <property type="term" value="F:manganese ion transmembrane transporter activity"/>
    <property type="evidence" value="ECO:0007669"/>
    <property type="project" value="TreeGrafter"/>
</dbReference>
<comment type="subcellular location">
    <subcellularLocation>
        <location evidence="1">Membrane</location>
        <topology evidence="1">Multi-pass membrane protein</topology>
    </subcellularLocation>
</comment>
<feature type="transmembrane region" description="Helical" evidence="5">
    <location>
        <begin position="272"/>
        <end position="298"/>
    </location>
</feature>
<feature type="transmembrane region" description="Helical" evidence="5">
    <location>
        <begin position="310"/>
        <end position="327"/>
    </location>
</feature>
<feature type="transmembrane region" description="Helical" evidence="5">
    <location>
        <begin position="224"/>
        <end position="252"/>
    </location>
</feature>
<evidence type="ECO:0000256" key="1">
    <source>
        <dbReference type="ARBA" id="ARBA00004141"/>
    </source>
</evidence>
<dbReference type="EMBL" id="CP035485">
    <property type="protein sequence ID" value="QDI93054.1"/>
    <property type="molecule type" value="Genomic_DNA"/>
</dbReference>
<feature type="transmembrane region" description="Helical" evidence="5">
    <location>
        <begin position="114"/>
        <end position="133"/>
    </location>
</feature>
<reference evidence="7" key="1">
    <citation type="submission" date="2019-01" db="EMBL/GenBank/DDBJ databases">
        <title>Genomic analysis of Salicibibacter sp. NKC3-5.</title>
        <authorList>
            <person name="Oh Y.J."/>
        </authorList>
    </citation>
    <scope>NUCLEOTIDE SEQUENCE [LARGE SCALE GENOMIC DNA]</scope>
    <source>
        <strain evidence="7">NKC3-5</strain>
    </source>
</reference>
<dbReference type="GO" id="GO:0034755">
    <property type="term" value="P:iron ion transmembrane transport"/>
    <property type="evidence" value="ECO:0007669"/>
    <property type="project" value="TreeGrafter"/>
</dbReference>
<feature type="transmembrane region" description="Helical" evidence="5">
    <location>
        <begin position="12"/>
        <end position="31"/>
    </location>
</feature>
<dbReference type="PANTHER" id="PTHR11706:SF2">
    <property type="entry name" value="TRANSPORTER PROTEIN"/>
    <property type="match status" value="1"/>
</dbReference>
<feature type="transmembrane region" description="Helical" evidence="5">
    <location>
        <begin position="142"/>
        <end position="160"/>
    </location>
</feature>
<feature type="transmembrane region" description="Helical" evidence="5">
    <location>
        <begin position="180"/>
        <end position="203"/>
    </location>
</feature>
<gene>
    <name evidence="6" type="ORF">EPH95_07895</name>
</gene>
<sequence>MTSKERNKFLRGAIFLMATSAIGPAFLTQTASFTQDYMASFAFAIVASLVIDIGVQLNIWRVISVSGQRGQEIANKVLPGLGYLVAGLIIFGGFAFNIGNLGGAGLGLNVLFDLPVEIGAIIITVFTIIIFSVRHFGRIMDVIVQIAGVVMILMTGYVMLNTDPPYTEALVQTIFPEENYVVLLLPLVTIVGGTVGGYISFAGGHRLVDAGITGKENVGFVSNASVLGILTTGVMRVFLFLMFLGVVTSGITLDENNPAATPFLYALGDVGYYMFGIVLTFAAISSVIGVAYTSISFLRSFHPIFEKYNGWFIAGFITISSLIFIAIGEPVTLLILAGAVNGMILPIVLTTILIASRKKSIVGDYRHPTWLLVFGAITVLFTIGASIIAFEEIVALWFN</sequence>
<evidence type="ECO:0000313" key="6">
    <source>
        <dbReference type="EMBL" id="QDI93054.1"/>
    </source>
</evidence>
<dbReference type="Pfam" id="PF01566">
    <property type="entry name" value="Nramp"/>
    <property type="match status" value="1"/>
</dbReference>
<dbReference type="KEGG" id="sale:EPH95_07895"/>
<feature type="transmembrane region" description="Helical" evidence="5">
    <location>
        <begin position="333"/>
        <end position="356"/>
    </location>
</feature>
<dbReference type="InterPro" id="IPR001046">
    <property type="entry name" value="NRAMP_fam"/>
</dbReference>
<evidence type="ECO:0000256" key="5">
    <source>
        <dbReference type="SAM" id="Phobius"/>
    </source>
</evidence>
<feature type="transmembrane region" description="Helical" evidence="5">
    <location>
        <begin position="368"/>
        <end position="390"/>
    </location>
</feature>
<evidence type="ECO:0000256" key="4">
    <source>
        <dbReference type="ARBA" id="ARBA00023136"/>
    </source>
</evidence>
<feature type="transmembrane region" description="Helical" evidence="5">
    <location>
        <begin position="81"/>
        <end position="102"/>
    </location>
</feature>
<feature type="transmembrane region" description="Helical" evidence="5">
    <location>
        <begin position="37"/>
        <end position="60"/>
    </location>
</feature>
<protein>
    <submittedName>
        <fullName evidence="6">Divalent metal cation transporter</fullName>
    </submittedName>
</protein>